<dbReference type="AlphaFoldDB" id="X6NUH5"/>
<dbReference type="InterPro" id="IPR011047">
    <property type="entry name" value="Quinoprotein_ADH-like_sf"/>
</dbReference>
<accession>X6NUH5</accession>
<dbReference type="InterPro" id="IPR015943">
    <property type="entry name" value="WD40/YVTN_repeat-like_dom_sf"/>
</dbReference>
<dbReference type="InterPro" id="IPR001680">
    <property type="entry name" value="WD40_rpt"/>
</dbReference>
<keyword evidence="2" id="KW-1133">Transmembrane helix</keyword>
<proteinExistence type="predicted"/>
<name>X6NUH5_RETFI</name>
<feature type="transmembrane region" description="Helical" evidence="2">
    <location>
        <begin position="535"/>
        <end position="555"/>
    </location>
</feature>
<keyword evidence="4" id="KW-1185">Reference proteome</keyword>
<dbReference type="SUPFAM" id="SSF50998">
    <property type="entry name" value="Quinoprotein alcohol dehydrogenase-like"/>
    <property type="match status" value="1"/>
</dbReference>
<evidence type="ECO:0000313" key="4">
    <source>
        <dbReference type="Proteomes" id="UP000023152"/>
    </source>
</evidence>
<sequence>MQAKKNDLFSLTQEGVLCVFSISGKYLQKWVNLRFDIGWNVFLQSNYIVVCGAPNKVRIFDCDTLQHLGTLPPPFEVADLPQKRVPTHSGSTKPESKEKGKEEDYDESGCKTNYFVLRDEIELTEDNKKLIALYGNGSMVVWNVYSPCSIANYTLDQNNSKLSEQCAEGCALRFDIFQCLKSYNNEITHSIFTKNTITERGARNVLFYVHKNCTQIKTLEPTYNRCHKSESKGDEFKTCQSPSDAEYFTEDTNKITCFTVSSNGRDIIIAHQNGDIKWFERSITDGALFYKHIHTTQLHTDSGNAQVQWLESSQLQNYVIIALKCGDVLVYLMKNNQLISYDKILHNKETSGYEGNLAKKKKKKKKKDVSLKTCTPLQKNKQKGYNILYQSKLVSLQGLSLHPGGKFLSWFDSNLSQIHVLNLEQHQQNRCYKLPSPPTVVIFDSSGLYMVVACVDCSIYMMDWFSGCILHKGIGQTEQMVSLAFSIDNKYVSSVAKNGVVITWEVPFKLLNAMEQRSQEIINTDSTIQLSFAQLQVQISFCCCMLFLIPFAIFYKIYYKFLCFVIENIQKLQEDLPGGLTLTDLLSPEKEPLIKKIPLDTLVFEIIEREKVEIHDTHNDQDSVVTKEPTQLQVLNTPKQNQMQLRLCFDTSKPLQDFDWAPHLNVPLNCSKINNTTQSAAIVSENCEKALPVEIEQNVRPLTSSSEFVGTPNALVAIPKLETVESNEWCILPTKPNNVLQIENDVFVVNLISEHKQSEKMNKFVQCLNSTLSSFGGICDSLECIFEMMEKEFSNEANSNNQDFHEWLQSDMQKNGGNLQLFQKYIAFRKNSN</sequence>
<organism evidence="3 4">
    <name type="scientific">Reticulomyxa filosa</name>
    <dbReference type="NCBI Taxonomy" id="46433"/>
    <lineage>
        <taxon>Eukaryota</taxon>
        <taxon>Sar</taxon>
        <taxon>Rhizaria</taxon>
        <taxon>Retaria</taxon>
        <taxon>Foraminifera</taxon>
        <taxon>Monothalamids</taxon>
        <taxon>Reticulomyxidae</taxon>
        <taxon>Reticulomyxa</taxon>
    </lineage>
</organism>
<dbReference type="SMART" id="SM00320">
    <property type="entry name" value="WD40"/>
    <property type="match status" value="4"/>
</dbReference>
<dbReference type="Gene3D" id="2.130.10.10">
    <property type="entry name" value="YVTN repeat-like/Quinoprotein amine dehydrogenase"/>
    <property type="match status" value="2"/>
</dbReference>
<keyword evidence="2" id="KW-0472">Membrane</keyword>
<dbReference type="PANTHER" id="PTHR45589:SF1">
    <property type="entry name" value="WD REPEAT DOMAIN 62, ISOFORM G"/>
    <property type="match status" value="1"/>
</dbReference>
<dbReference type="InterPro" id="IPR052779">
    <property type="entry name" value="WDR62"/>
</dbReference>
<evidence type="ECO:0000256" key="2">
    <source>
        <dbReference type="SAM" id="Phobius"/>
    </source>
</evidence>
<dbReference type="PANTHER" id="PTHR45589">
    <property type="entry name" value="WD REPEAT DOMAIN 62, ISOFORM G"/>
    <property type="match status" value="1"/>
</dbReference>
<comment type="caution">
    <text evidence="3">The sequence shown here is derived from an EMBL/GenBank/DDBJ whole genome shotgun (WGS) entry which is preliminary data.</text>
</comment>
<dbReference type="OrthoDB" id="6154712at2759"/>
<feature type="region of interest" description="Disordered" evidence="1">
    <location>
        <begin position="77"/>
        <end position="105"/>
    </location>
</feature>
<dbReference type="EMBL" id="ASPP01005758">
    <property type="protein sequence ID" value="ETO29950.1"/>
    <property type="molecule type" value="Genomic_DNA"/>
</dbReference>
<gene>
    <name evidence="3" type="ORF">RFI_07171</name>
</gene>
<evidence type="ECO:0000256" key="1">
    <source>
        <dbReference type="SAM" id="MobiDB-lite"/>
    </source>
</evidence>
<dbReference type="Proteomes" id="UP000023152">
    <property type="component" value="Unassembled WGS sequence"/>
</dbReference>
<reference evidence="3 4" key="1">
    <citation type="journal article" date="2013" name="Curr. Biol.">
        <title>The Genome of the Foraminiferan Reticulomyxa filosa.</title>
        <authorList>
            <person name="Glockner G."/>
            <person name="Hulsmann N."/>
            <person name="Schleicher M."/>
            <person name="Noegel A.A."/>
            <person name="Eichinger L."/>
            <person name="Gallinger C."/>
            <person name="Pawlowski J."/>
            <person name="Sierra R."/>
            <person name="Euteneuer U."/>
            <person name="Pillet L."/>
            <person name="Moustafa A."/>
            <person name="Platzer M."/>
            <person name="Groth M."/>
            <person name="Szafranski K."/>
            <person name="Schliwa M."/>
        </authorList>
    </citation>
    <scope>NUCLEOTIDE SEQUENCE [LARGE SCALE GENOMIC DNA]</scope>
</reference>
<evidence type="ECO:0000313" key="3">
    <source>
        <dbReference type="EMBL" id="ETO29950.1"/>
    </source>
</evidence>
<keyword evidence="2" id="KW-0812">Transmembrane</keyword>
<protein>
    <submittedName>
        <fullName evidence="3">Uncharacterized protein</fullName>
    </submittedName>
</protein>